<dbReference type="PATRIC" id="fig|482957.22.peg.4841"/>
<name>Q397S5_BURL3</name>
<accession>Q397S5</accession>
<dbReference type="Proteomes" id="UP000002705">
    <property type="component" value="Chromosome 2"/>
</dbReference>
<dbReference type="GO" id="GO:0003677">
    <property type="term" value="F:DNA binding"/>
    <property type="evidence" value="ECO:0007669"/>
    <property type="project" value="InterPro"/>
</dbReference>
<dbReference type="SUPFAM" id="SSF46894">
    <property type="entry name" value="C-terminal effector domain of the bipartite response regulators"/>
    <property type="match status" value="1"/>
</dbReference>
<dbReference type="SMART" id="SM00421">
    <property type="entry name" value="HTH_LUXR"/>
    <property type="match status" value="1"/>
</dbReference>
<organism evidence="2 3">
    <name type="scientific">Burkholderia lata (strain ATCC 17760 / DSM 23089 / LMG 22485 / NCIMB 9086 / R18194 / 383)</name>
    <dbReference type="NCBI Taxonomy" id="482957"/>
    <lineage>
        <taxon>Bacteria</taxon>
        <taxon>Pseudomonadati</taxon>
        <taxon>Pseudomonadota</taxon>
        <taxon>Betaproteobacteria</taxon>
        <taxon>Burkholderiales</taxon>
        <taxon>Burkholderiaceae</taxon>
        <taxon>Burkholderia</taxon>
        <taxon>Burkholderia cepacia complex</taxon>
    </lineage>
</organism>
<reference evidence="2" key="1">
    <citation type="submission" date="2005-10" db="EMBL/GenBank/DDBJ databases">
        <title>Complete sequence of chromosome 2 of Burkholderia sp. 383.</title>
        <authorList>
            <consortium name="US DOE Joint Genome Institute"/>
            <person name="Copeland A."/>
            <person name="Lucas S."/>
            <person name="Lapidus A."/>
            <person name="Barry K."/>
            <person name="Detter J.C."/>
            <person name="Glavina T."/>
            <person name="Hammon N."/>
            <person name="Israni S."/>
            <person name="Pitluck S."/>
            <person name="Chain P."/>
            <person name="Malfatti S."/>
            <person name="Shin M."/>
            <person name="Vergez L."/>
            <person name="Schmutz J."/>
            <person name="Larimer F."/>
            <person name="Land M."/>
            <person name="Kyrpides N."/>
            <person name="Lykidis A."/>
            <person name="Richardson P."/>
        </authorList>
    </citation>
    <scope>NUCLEOTIDE SEQUENCE [LARGE SCALE GENOMIC DNA]</scope>
    <source>
        <strain evidence="2">383</strain>
    </source>
</reference>
<dbReference type="InterPro" id="IPR036388">
    <property type="entry name" value="WH-like_DNA-bd_sf"/>
</dbReference>
<protein>
    <submittedName>
        <fullName evidence="2">Transcriptional regulator, LuxR family</fullName>
    </submittedName>
</protein>
<proteinExistence type="predicted"/>
<dbReference type="GO" id="GO:0006355">
    <property type="term" value="P:regulation of DNA-templated transcription"/>
    <property type="evidence" value="ECO:0007669"/>
    <property type="project" value="InterPro"/>
</dbReference>
<keyword evidence="3" id="KW-1185">Reference proteome</keyword>
<evidence type="ECO:0000313" key="3">
    <source>
        <dbReference type="Proteomes" id="UP000002705"/>
    </source>
</evidence>
<dbReference type="AlphaFoldDB" id="Q397S5"/>
<dbReference type="EMBL" id="CP000152">
    <property type="protein sequence ID" value="ABB11286.1"/>
    <property type="molecule type" value="Genomic_DNA"/>
</dbReference>
<dbReference type="HOGENOM" id="CLU_077414_0_0_4"/>
<sequence length="285" mass="32682">METDVRTKVERSPASSMATDWRWSSGFQWDSLLASFGRPTFEVEVTRLLVEALGVDQVHIFRGTVDEPQIVASICASGTGRAEQQSERYIDQKVWRFDSEFSRYDHDIEHGPAVFRFDTVRTKSQEMRDFYEFVDVGERVIAIGDSPSGRLYLAGIRSRARGCFTADEEYRLRLLGEMAFPMVARHYALQLEKQAMSRALTSLPVIERCLSLCRENFSRREGQVAARMLYGLSTEGIALDLGISADTVVCYRRRFYQRFGIGCFRDLVIWYLDLYGAVGHYLEPN</sequence>
<evidence type="ECO:0000313" key="2">
    <source>
        <dbReference type="EMBL" id="ABB11286.1"/>
    </source>
</evidence>
<feature type="domain" description="HTH luxR-type" evidence="1">
    <location>
        <begin position="214"/>
        <end position="271"/>
    </location>
</feature>
<dbReference type="Gene3D" id="1.10.10.10">
    <property type="entry name" value="Winged helix-like DNA-binding domain superfamily/Winged helix DNA-binding domain"/>
    <property type="match status" value="1"/>
</dbReference>
<dbReference type="InterPro" id="IPR016032">
    <property type="entry name" value="Sig_transdc_resp-reg_C-effctor"/>
</dbReference>
<gene>
    <name evidence="2" type="ordered locus">Bcep18194_B1172</name>
</gene>
<dbReference type="KEGG" id="bur:Bcep18194_B1172"/>
<evidence type="ECO:0000259" key="1">
    <source>
        <dbReference type="SMART" id="SM00421"/>
    </source>
</evidence>
<dbReference type="Pfam" id="PF00196">
    <property type="entry name" value="GerE"/>
    <property type="match status" value="1"/>
</dbReference>
<dbReference type="InterPro" id="IPR000792">
    <property type="entry name" value="Tscrpt_reg_LuxR_C"/>
</dbReference>